<dbReference type="EMBL" id="QDEB01120806">
    <property type="protein sequence ID" value="RZB40245.1"/>
    <property type="molecule type" value="Genomic_DNA"/>
</dbReference>
<name>A0A482VAD9_ASBVE</name>
<dbReference type="Proteomes" id="UP000292052">
    <property type="component" value="Unassembled WGS sequence"/>
</dbReference>
<proteinExistence type="predicted"/>
<protein>
    <submittedName>
        <fullName evidence="2">Uncharacterized protein</fullName>
    </submittedName>
</protein>
<feature type="compositionally biased region" description="Polar residues" evidence="1">
    <location>
        <begin position="240"/>
        <end position="252"/>
    </location>
</feature>
<dbReference type="OrthoDB" id="8191899at2759"/>
<comment type="caution">
    <text evidence="2">The sequence shown here is derived from an EMBL/GenBank/DDBJ whole genome shotgun (WGS) entry which is preliminary data.</text>
</comment>
<sequence>MSGRTILSRPRTRIYDANYNIGQNYYRPALDRLDKKYSPRPLSPLRSSIAKDILDRHEQAFADEDLSASRRRAEKHITASNLFDSRGGRIAQRALDLMENDIDEETASTLKRIRANKKVSIIDDADFESTINNINSQRLLDRSEKVLRSVGLDENSRRALDEDVTIKRRSLKVTYDGDSGDLVKWSAVKRPEEREGAAAIRAKQSRDRILDIEDEMAAAAEKQAARERRAARLKALVAESTEQTEAAQSAIQAVSFRSRREQRTLEE</sequence>
<gene>
    <name evidence="2" type="ORF">BDFB_010284</name>
</gene>
<feature type="region of interest" description="Disordered" evidence="1">
    <location>
        <begin position="238"/>
        <end position="267"/>
    </location>
</feature>
<feature type="compositionally biased region" description="Basic and acidic residues" evidence="1">
    <location>
        <begin position="258"/>
        <end position="267"/>
    </location>
</feature>
<reference evidence="2 3" key="1">
    <citation type="submission" date="2017-03" db="EMBL/GenBank/DDBJ databases">
        <title>Genome of the blue death feigning beetle - Asbolus verrucosus.</title>
        <authorList>
            <person name="Rider S.D."/>
        </authorList>
    </citation>
    <scope>NUCLEOTIDE SEQUENCE [LARGE SCALE GENOMIC DNA]</scope>
    <source>
        <strain evidence="2">Butters</strain>
        <tissue evidence="2">Head and leg muscle</tissue>
    </source>
</reference>
<evidence type="ECO:0000313" key="3">
    <source>
        <dbReference type="Proteomes" id="UP000292052"/>
    </source>
</evidence>
<accession>A0A482VAD9</accession>
<keyword evidence="3" id="KW-1185">Reference proteome</keyword>
<evidence type="ECO:0000256" key="1">
    <source>
        <dbReference type="SAM" id="MobiDB-lite"/>
    </source>
</evidence>
<organism evidence="2 3">
    <name type="scientific">Asbolus verrucosus</name>
    <name type="common">Desert ironclad beetle</name>
    <dbReference type="NCBI Taxonomy" id="1661398"/>
    <lineage>
        <taxon>Eukaryota</taxon>
        <taxon>Metazoa</taxon>
        <taxon>Ecdysozoa</taxon>
        <taxon>Arthropoda</taxon>
        <taxon>Hexapoda</taxon>
        <taxon>Insecta</taxon>
        <taxon>Pterygota</taxon>
        <taxon>Neoptera</taxon>
        <taxon>Endopterygota</taxon>
        <taxon>Coleoptera</taxon>
        <taxon>Polyphaga</taxon>
        <taxon>Cucujiformia</taxon>
        <taxon>Tenebrionidae</taxon>
        <taxon>Pimeliinae</taxon>
        <taxon>Asbolus</taxon>
    </lineage>
</organism>
<evidence type="ECO:0000313" key="2">
    <source>
        <dbReference type="EMBL" id="RZB40245.1"/>
    </source>
</evidence>
<dbReference type="AlphaFoldDB" id="A0A482VAD9"/>
<feature type="non-terminal residue" evidence="2">
    <location>
        <position position="267"/>
    </location>
</feature>